<keyword evidence="3" id="KW-1185">Reference proteome</keyword>
<dbReference type="InterPro" id="IPR009912">
    <property type="entry name" value="DUF1451"/>
</dbReference>
<dbReference type="OrthoDB" id="3174978at2"/>
<dbReference type="KEGG" id="ppis:B1L02_03715"/>
<name>A0A1Z3NFI7_PSEO7</name>
<evidence type="ECO:0000313" key="1">
    <source>
        <dbReference type="EMBL" id="ATD07387.1"/>
    </source>
</evidence>
<reference evidence="1 3" key="1">
    <citation type="submission" date="2015-06" db="EMBL/GenBank/DDBJ databases">
        <authorList>
            <person name="Xie B.-B."/>
            <person name="Rong J.-C."/>
            <person name="Qin Q.-L."/>
            <person name="Zhang Y.-Z."/>
        </authorList>
    </citation>
    <scope>NUCLEOTIDE SEQUENCE [LARGE SCALE GENOMIC DNA]</scope>
    <source>
        <strain evidence="1 3">JCM 20779</strain>
    </source>
</reference>
<dbReference type="AlphaFoldDB" id="A0A1Z3NFI7"/>
<reference evidence="2 4" key="2">
    <citation type="submission" date="2018-08" db="EMBL/GenBank/DDBJ databases">
        <title>Whole Genome Sequences of Two Pseudoalteromonas piscicida Strains, DE1-A and DE2-A, which Exhibit Strong Antibacterial Activity against Vibrio vulnificus.</title>
        <authorList>
            <person name="Richards G.P."/>
            <person name="Needleman D.S."/>
            <person name="Watson M.A."/>
            <person name="Polson S.W."/>
        </authorList>
    </citation>
    <scope>NUCLEOTIDE SEQUENCE [LARGE SCALE GENOMIC DNA]</scope>
    <source>
        <strain evidence="2 4">DE2-A</strain>
    </source>
</reference>
<dbReference type="EMBL" id="CP011924">
    <property type="protein sequence ID" value="ATD07387.1"/>
    <property type="molecule type" value="Genomic_DNA"/>
</dbReference>
<accession>A0A1Z3NFI7</accession>
<dbReference type="Pfam" id="PF07295">
    <property type="entry name" value="DUF1451"/>
    <property type="match status" value="1"/>
</dbReference>
<dbReference type="RefSeq" id="WP_010372012.1">
    <property type="nucleotide sequence ID" value="NZ_CP011924.1"/>
</dbReference>
<gene>
    <name evidence="2" type="ORF">D0511_14045</name>
    <name evidence="1" type="ORF">PPIS_a2420</name>
</gene>
<dbReference type="Proteomes" id="UP000016521">
    <property type="component" value="Chromosome I"/>
</dbReference>
<sequence length="152" mass="18102">MADYQKWLDQFSDWLKDVKEHEIDDLSKRFWEAQSALKDYTKQTYDDYSYYLKRDLEHLLENKTFYDEAAWSELKANILFEISQLEDRTQLEWSALLKDFEHQGIYKEGEWIALGQLVCKNCGYKLDVYYAIKIPACSECGHGEYTRKALAP</sequence>
<evidence type="ECO:0008006" key="5">
    <source>
        <dbReference type="Google" id="ProtNLM"/>
    </source>
</evidence>
<evidence type="ECO:0000313" key="4">
    <source>
        <dbReference type="Proteomes" id="UP000258102"/>
    </source>
</evidence>
<protein>
    <recommendedName>
        <fullName evidence="5">Zinc ribbon-containing protein</fullName>
    </recommendedName>
</protein>
<proteinExistence type="predicted"/>
<organism evidence="2 4">
    <name type="scientific">Pseudoalteromonas piscicida</name>
    <dbReference type="NCBI Taxonomy" id="43662"/>
    <lineage>
        <taxon>Bacteria</taxon>
        <taxon>Pseudomonadati</taxon>
        <taxon>Pseudomonadota</taxon>
        <taxon>Gammaproteobacteria</taxon>
        <taxon>Alteromonadales</taxon>
        <taxon>Pseudoalteromonadaceae</taxon>
        <taxon>Pseudoalteromonas</taxon>
    </lineage>
</organism>
<dbReference type="EMBL" id="CP031761">
    <property type="protein sequence ID" value="AXR03066.1"/>
    <property type="molecule type" value="Genomic_DNA"/>
</dbReference>
<evidence type="ECO:0000313" key="3">
    <source>
        <dbReference type="Proteomes" id="UP000016521"/>
    </source>
</evidence>
<dbReference type="Proteomes" id="UP000258102">
    <property type="component" value="Chromosome 1"/>
</dbReference>
<evidence type="ECO:0000313" key="2">
    <source>
        <dbReference type="EMBL" id="AXR03066.1"/>
    </source>
</evidence>